<sequence length="25" mass="3015">MQQITTGDHHNRPFLFTCYQCLTFI</sequence>
<proteinExistence type="predicted"/>
<name>A0A0A9H8G7_ARUDO</name>
<reference evidence="1" key="1">
    <citation type="submission" date="2014-09" db="EMBL/GenBank/DDBJ databases">
        <authorList>
            <person name="Magalhaes I.L.F."/>
            <person name="Oliveira U."/>
            <person name="Santos F.R."/>
            <person name="Vidigal T.H.D.A."/>
            <person name="Brescovit A.D."/>
            <person name="Santos A.J."/>
        </authorList>
    </citation>
    <scope>NUCLEOTIDE SEQUENCE</scope>
    <source>
        <tissue evidence="1">Shoot tissue taken approximately 20 cm above the soil surface</tissue>
    </source>
</reference>
<accession>A0A0A9H8G7</accession>
<dbReference type="AlphaFoldDB" id="A0A0A9H8G7"/>
<reference evidence="1" key="2">
    <citation type="journal article" date="2015" name="Data Brief">
        <title>Shoot transcriptome of the giant reed, Arundo donax.</title>
        <authorList>
            <person name="Barrero R.A."/>
            <person name="Guerrero F.D."/>
            <person name="Moolhuijzen P."/>
            <person name="Goolsby J.A."/>
            <person name="Tidwell J."/>
            <person name="Bellgard S.E."/>
            <person name="Bellgard M.I."/>
        </authorList>
    </citation>
    <scope>NUCLEOTIDE SEQUENCE</scope>
    <source>
        <tissue evidence="1">Shoot tissue taken approximately 20 cm above the soil surface</tissue>
    </source>
</reference>
<protein>
    <submittedName>
        <fullName evidence="1">Uncharacterized protein</fullName>
    </submittedName>
</protein>
<evidence type="ECO:0000313" key="1">
    <source>
        <dbReference type="EMBL" id="JAE29193.1"/>
    </source>
</evidence>
<dbReference type="EMBL" id="GBRH01168703">
    <property type="protein sequence ID" value="JAE29193.1"/>
    <property type="molecule type" value="Transcribed_RNA"/>
</dbReference>
<organism evidence="1">
    <name type="scientific">Arundo donax</name>
    <name type="common">Giant reed</name>
    <name type="synonym">Donax arundinaceus</name>
    <dbReference type="NCBI Taxonomy" id="35708"/>
    <lineage>
        <taxon>Eukaryota</taxon>
        <taxon>Viridiplantae</taxon>
        <taxon>Streptophyta</taxon>
        <taxon>Embryophyta</taxon>
        <taxon>Tracheophyta</taxon>
        <taxon>Spermatophyta</taxon>
        <taxon>Magnoliopsida</taxon>
        <taxon>Liliopsida</taxon>
        <taxon>Poales</taxon>
        <taxon>Poaceae</taxon>
        <taxon>PACMAD clade</taxon>
        <taxon>Arundinoideae</taxon>
        <taxon>Arundineae</taxon>
        <taxon>Arundo</taxon>
    </lineage>
</organism>